<evidence type="ECO:0000313" key="2">
    <source>
        <dbReference type="Proteomes" id="UP000478090"/>
    </source>
</evidence>
<keyword evidence="2" id="KW-1185">Reference proteome</keyword>
<dbReference type="Proteomes" id="UP000478090">
    <property type="component" value="Unassembled WGS sequence"/>
</dbReference>
<gene>
    <name evidence="1" type="ORF">GTP27_04820</name>
</gene>
<evidence type="ECO:0008006" key="3">
    <source>
        <dbReference type="Google" id="ProtNLM"/>
    </source>
</evidence>
<comment type="caution">
    <text evidence="1">The sequence shown here is derived from an EMBL/GenBank/DDBJ whole genome shotgun (WGS) entry which is preliminary data.</text>
</comment>
<protein>
    <recommendedName>
        <fullName evidence="3">Transposase</fullName>
    </recommendedName>
</protein>
<dbReference type="RefSeq" id="WP_161038029.1">
    <property type="nucleotide sequence ID" value="NZ_WWCM01000002.1"/>
</dbReference>
<sequence>MTIKKSKRYLTPAQADLMLRMERFMDNPTNLTHLHHLLAEMVNYELSARLAAVAKEDASRDLPSLALPPQKITSESIVRTH</sequence>
<name>A0ABW9VIS6_9BURK</name>
<accession>A0ABW9VIS6</accession>
<reference evidence="1 2" key="1">
    <citation type="submission" date="2019-12" db="EMBL/GenBank/DDBJ databases">
        <title>Novel species isolated from a subtropical stream in China.</title>
        <authorList>
            <person name="Lu H."/>
        </authorList>
    </citation>
    <scope>NUCLEOTIDE SEQUENCE [LARGE SCALE GENOMIC DNA]</scope>
    <source>
        <strain evidence="1 2">CY13W</strain>
    </source>
</reference>
<dbReference type="EMBL" id="WWCM01000002">
    <property type="protein sequence ID" value="MYM38647.1"/>
    <property type="molecule type" value="Genomic_DNA"/>
</dbReference>
<evidence type="ECO:0000313" key="1">
    <source>
        <dbReference type="EMBL" id="MYM38647.1"/>
    </source>
</evidence>
<proteinExistence type="predicted"/>
<organism evidence="1 2">
    <name type="scientific">Duganella qianjiadongensis</name>
    <dbReference type="NCBI Taxonomy" id="2692176"/>
    <lineage>
        <taxon>Bacteria</taxon>
        <taxon>Pseudomonadati</taxon>
        <taxon>Pseudomonadota</taxon>
        <taxon>Betaproteobacteria</taxon>
        <taxon>Burkholderiales</taxon>
        <taxon>Oxalobacteraceae</taxon>
        <taxon>Telluria group</taxon>
        <taxon>Duganella</taxon>
    </lineage>
</organism>